<gene>
    <name evidence="2" type="ORF">CO2235_MP10362</name>
    <name evidence="1" type="ORF">CO2235_U1010071</name>
</gene>
<evidence type="ECO:0000313" key="3">
    <source>
        <dbReference type="Proteomes" id="UP000256862"/>
    </source>
</evidence>
<name>A0A375FG29_9BURK</name>
<dbReference type="AlphaFoldDB" id="A0A375FG29"/>
<evidence type="ECO:0000313" key="2">
    <source>
        <dbReference type="EMBL" id="SPC18158.1"/>
    </source>
</evidence>
<sequence>MNKTATLLTGVAILATAVNA</sequence>
<reference evidence="3" key="1">
    <citation type="submission" date="2018-01" db="EMBL/GenBank/DDBJ databases">
        <authorList>
            <person name="Gaut B.S."/>
            <person name="Morton B.R."/>
            <person name="Clegg M.T."/>
            <person name="Duvall M.R."/>
        </authorList>
    </citation>
    <scope>NUCLEOTIDE SEQUENCE [LARGE SCALE GENOMIC DNA]</scope>
</reference>
<geneLocation type="plasmid" evidence="3">
    <name>co2235_mp</name>
</geneLocation>
<dbReference type="EMBL" id="OGUS01000004">
    <property type="protein sequence ID" value="SPC05117.1"/>
    <property type="molecule type" value="Genomic_DNA"/>
</dbReference>
<protein>
    <submittedName>
        <fullName evidence="1">Uncharacterized protein</fullName>
    </submittedName>
</protein>
<proteinExistence type="predicted"/>
<accession>A0A375FG29</accession>
<reference evidence="1 3" key="2">
    <citation type="submission" date="2018-01" db="EMBL/GenBank/DDBJ databases">
        <authorList>
            <person name="Clerissi C."/>
        </authorList>
    </citation>
    <scope>NUCLEOTIDE SEQUENCE</scope>
    <source>
        <strain evidence="1">Cupriavidus oxalaticus LMG 2235</strain>
        <plasmid evidence="3">co2235_mp</plasmid>
    </source>
</reference>
<comment type="caution">
    <text evidence="1">The sequence shown here is derived from an EMBL/GenBank/DDBJ whole genome shotgun (WGS) entry which is preliminary data.</text>
</comment>
<dbReference type="Proteomes" id="UP000256862">
    <property type="component" value="Plasmid CO2235_mp"/>
</dbReference>
<dbReference type="EMBL" id="OGUS01000132">
    <property type="protein sequence ID" value="SPC18158.1"/>
    <property type="molecule type" value="Genomic_DNA"/>
</dbReference>
<organism evidence="1 3">
    <name type="scientific">Cupriavidus oxalaticus</name>
    <dbReference type="NCBI Taxonomy" id="96344"/>
    <lineage>
        <taxon>Bacteria</taxon>
        <taxon>Pseudomonadati</taxon>
        <taxon>Pseudomonadota</taxon>
        <taxon>Betaproteobacteria</taxon>
        <taxon>Burkholderiales</taxon>
        <taxon>Burkholderiaceae</taxon>
        <taxon>Cupriavidus</taxon>
    </lineage>
</organism>
<evidence type="ECO:0000313" key="1">
    <source>
        <dbReference type="EMBL" id="SPC05117.1"/>
    </source>
</evidence>